<dbReference type="Proteomes" id="UP000623461">
    <property type="component" value="Unassembled WGS sequence"/>
</dbReference>
<accession>A0ABQ2IGN0</accession>
<protein>
    <recommendedName>
        <fullName evidence="4">Integral membrane protein</fullName>
    </recommendedName>
</protein>
<feature type="transmembrane region" description="Helical" evidence="1">
    <location>
        <begin position="204"/>
        <end position="223"/>
    </location>
</feature>
<evidence type="ECO:0000256" key="1">
    <source>
        <dbReference type="SAM" id="Phobius"/>
    </source>
</evidence>
<evidence type="ECO:0008006" key="4">
    <source>
        <dbReference type="Google" id="ProtNLM"/>
    </source>
</evidence>
<evidence type="ECO:0000313" key="3">
    <source>
        <dbReference type="Proteomes" id="UP000623461"/>
    </source>
</evidence>
<feature type="transmembrane region" description="Helical" evidence="1">
    <location>
        <begin position="176"/>
        <end position="198"/>
    </location>
</feature>
<dbReference type="RefSeq" id="WP_156035398.1">
    <property type="nucleotide sequence ID" value="NZ_BMNZ01000010.1"/>
</dbReference>
<feature type="transmembrane region" description="Helical" evidence="1">
    <location>
        <begin position="107"/>
        <end position="126"/>
    </location>
</feature>
<gene>
    <name evidence="2" type="ORF">GCM10009721_40540</name>
</gene>
<sequence length="340" mass="34602">MTSTTAPQQAPPDEGRGTRLGSGLWSSPWVVPIAAVLGWFVGLLPWIVRRSRQGTFGTPWNPRNDLRDALLPFHHQLLPMLVVVTVVAGLLAGSAPWCSTSRRSRRLVLAALTTLGALLAAGWSVVQTLSPDPDLGGSGTTAAQVRVAFVAVTVAGALLGLVLGLTVSLGGAAVRAAASAPAAVFIADWLGQLVLGSLGSPGPTWLPTLLAALAGAGVGLALVGAARAHLLARVAAWVGSLVLLVVTASALTAVRYVLEALRGTPIRGDALSELIVDGLRVMGASLQTTLTAWGPPPASPLTAVVVAATVGAVGTLLAARRADRADRADRAPDDSTRTTA</sequence>
<feature type="transmembrane region" description="Helical" evidence="1">
    <location>
        <begin position="235"/>
        <end position="258"/>
    </location>
</feature>
<keyword evidence="1" id="KW-1133">Transmembrane helix</keyword>
<evidence type="ECO:0000313" key="2">
    <source>
        <dbReference type="EMBL" id="GGN08580.1"/>
    </source>
</evidence>
<reference evidence="3" key="1">
    <citation type="journal article" date="2019" name="Int. J. Syst. Evol. Microbiol.">
        <title>The Global Catalogue of Microorganisms (GCM) 10K type strain sequencing project: providing services to taxonomists for standard genome sequencing and annotation.</title>
        <authorList>
            <consortium name="The Broad Institute Genomics Platform"/>
            <consortium name="The Broad Institute Genome Sequencing Center for Infectious Disease"/>
            <person name="Wu L."/>
            <person name="Ma J."/>
        </authorList>
    </citation>
    <scope>NUCLEOTIDE SEQUENCE [LARGE SCALE GENOMIC DNA]</scope>
    <source>
        <strain evidence="3">JCM 1365</strain>
    </source>
</reference>
<keyword evidence="1" id="KW-0812">Transmembrane</keyword>
<feature type="transmembrane region" description="Helical" evidence="1">
    <location>
        <begin position="146"/>
        <end position="169"/>
    </location>
</feature>
<name>A0ABQ2IGN0_9MICO</name>
<organism evidence="2 3">
    <name type="scientific">Terrabacter tumescens</name>
    <dbReference type="NCBI Taxonomy" id="60443"/>
    <lineage>
        <taxon>Bacteria</taxon>
        <taxon>Bacillati</taxon>
        <taxon>Actinomycetota</taxon>
        <taxon>Actinomycetes</taxon>
        <taxon>Micrococcales</taxon>
        <taxon>Intrasporangiaceae</taxon>
        <taxon>Terrabacter</taxon>
    </lineage>
</organism>
<feature type="transmembrane region" description="Helical" evidence="1">
    <location>
        <begin position="77"/>
        <end position="95"/>
    </location>
</feature>
<keyword evidence="1" id="KW-0472">Membrane</keyword>
<keyword evidence="3" id="KW-1185">Reference proteome</keyword>
<comment type="caution">
    <text evidence="2">The sequence shown here is derived from an EMBL/GenBank/DDBJ whole genome shotgun (WGS) entry which is preliminary data.</text>
</comment>
<feature type="transmembrane region" description="Helical" evidence="1">
    <location>
        <begin position="29"/>
        <end position="48"/>
    </location>
</feature>
<proteinExistence type="predicted"/>
<feature type="transmembrane region" description="Helical" evidence="1">
    <location>
        <begin position="298"/>
        <end position="319"/>
    </location>
</feature>
<dbReference type="EMBL" id="BMNZ01000010">
    <property type="protein sequence ID" value="GGN08580.1"/>
    <property type="molecule type" value="Genomic_DNA"/>
</dbReference>